<keyword evidence="2" id="KW-1185">Reference proteome</keyword>
<sequence length="103" mass="11679">MEIADFIWDIGFALKDDNTVISISVFDCIFEFLFNFSLRIALVTFSFNGNSLTSIIQFQNKITNFSTFNLAGLISSTLLCSTLLISQCSFDSVFERFSPRFSK</sequence>
<proteinExistence type="predicted"/>
<gene>
    <name evidence="1" type="ORF">D8Y22_18470</name>
</gene>
<dbReference type="AlphaFoldDB" id="A0A4V3VKW9"/>
<protein>
    <submittedName>
        <fullName evidence="1">Uncharacterized protein</fullName>
    </submittedName>
</protein>
<reference evidence="1 2" key="1">
    <citation type="submission" date="2018-10" db="EMBL/GenBank/DDBJ databases">
        <title>Natronolimnobius sp. XQ-INN 246 isolated from Inner Mongolia Autonomous Region of China.</title>
        <authorList>
            <person name="Xue Q."/>
        </authorList>
    </citation>
    <scope>NUCLEOTIDE SEQUENCE [LARGE SCALE GENOMIC DNA]</scope>
    <source>
        <strain evidence="1 2">XQ-INN 246</strain>
    </source>
</reference>
<evidence type="ECO:0000313" key="2">
    <source>
        <dbReference type="Proteomes" id="UP000318864"/>
    </source>
</evidence>
<organism evidence="1 2">
    <name type="scientific">Salinadaptatus halalkaliphilus</name>
    <dbReference type="NCBI Taxonomy" id="2419781"/>
    <lineage>
        <taxon>Archaea</taxon>
        <taxon>Methanobacteriati</taxon>
        <taxon>Methanobacteriota</taxon>
        <taxon>Stenosarchaea group</taxon>
        <taxon>Halobacteria</taxon>
        <taxon>Halobacteriales</taxon>
        <taxon>Natrialbaceae</taxon>
        <taxon>Salinadaptatus</taxon>
    </lineage>
</organism>
<comment type="caution">
    <text evidence="1">The sequence shown here is derived from an EMBL/GenBank/DDBJ whole genome shotgun (WGS) entry which is preliminary data.</text>
</comment>
<accession>A0A4V3VKW9</accession>
<evidence type="ECO:0000313" key="1">
    <source>
        <dbReference type="EMBL" id="THE63387.1"/>
    </source>
</evidence>
<name>A0A4V3VKW9_9EURY</name>
<dbReference type="Proteomes" id="UP000318864">
    <property type="component" value="Unassembled WGS sequence"/>
</dbReference>
<dbReference type="EMBL" id="RBZW01000065">
    <property type="protein sequence ID" value="THE63387.1"/>
    <property type="molecule type" value="Genomic_DNA"/>
</dbReference>